<name>A0AAV2BQK3_9ARAC</name>
<evidence type="ECO:0000256" key="1">
    <source>
        <dbReference type="SAM" id="MobiDB-lite"/>
    </source>
</evidence>
<evidence type="ECO:0000313" key="3">
    <source>
        <dbReference type="Proteomes" id="UP001497382"/>
    </source>
</evidence>
<keyword evidence="3" id="KW-1185">Reference proteome</keyword>
<sequence>MFVERFVYDILVYTLTKCGLPEICLPTTDCTENIYRPANFVKIVGASTLRISLVMRDKWKQIFISRRNSCGFRTEDVLCFLVDIAKCCPLSRTNIAQSLVELLLASCNEIMMYFYYESMDIDFNVLIKSLSMFIIGVIGLNKNYSKSIEELFDSFEDISEYTEWITDFITTFAIPYGSRDDVSYLFFELVRKKFRDDLKKLKDSLGFLQPDLLTAITAEESVNLANPFLVTSDSESPEPEEPENLAKPFLVTGDSESLEPPKLPTSSEICAVGRKKSLESGLENASQHFSQSQESSKISTELGSEYDLRKMTLEAEKVSQEIRLEIAKYKAAHDNGKKKGKDKKKRS</sequence>
<accession>A0AAV2BQK3</accession>
<reference evidence="2 3" key="1">
    <citation type="submission" date="2024-04" db="EMBL/GenBank/DDBJ databases">
        <authorList>
            <person name="Rising A."/>
            <person name="Reimegard J."/>
            <person name="Sonavane S."/>
            <person name="Akerstrom W."/>
            <person name="Nylinder S."/>
            <person name="Hedman E."/>
            <person name="Kallberg Y."/>
        </authorList>
    </citation>
    <scope>NUCLEOTIDE SEQUENCE [LARGE SCALE GENOMIC DNA]</scope>
</reference>
<dbReference type="Proteomes" id="UP001497382">
    <property type="component" value="Unassembled WGS sequence"/>
</dbReference>
<gene>
    <name evidence="2" type="ORF">LARSCL_LOCUS20586</name>
</gene>
<protein>
    <submittedName>
        <fullName evidence="2">Uncharacterized protein</fullName>
    </submittedName>
</protein>
<feature type="compositionally biased region" description="Polar residues" evidence="1">
    <location>
        <begin position="283"/>
        <end position="301"/>
    </location>
</feature>
<feature type="compositionally biased region" description="Basic and acidic residues" evidence="1">
    <location>
        <begin position="328"/>
        <end position="337"/>
    </location>
</feature>
<proteinExistence type="predicted"/>
<dbReference type="EMBL" id="CAXIEN010000445">
    <property type="protein sequence ID" value="CAL1297914.1"/>
    <property type="molecule type" value="Genomic_DNA"/>
</dbReference>
<feature type="region of interest" description="Disordered" evidence="1">
    <location>
        <begin position="282"/>
        <end position="301"/>
    </location>
</feature>
<feature type="compositionally biased region" description="Basic residues" evidence="1">
    <location>
        <begin position="338"/>
        <end position="347"/>
    </location>
</feature>
<feature type="region of interest" description="Disordered" evidence="1">
    <location>
        <begin position="328"/>
        <end position="347"/>
    </location>
</feature>
<organism evidence="2 3">
    <name type="scientific">Larinioides sclopetarius</name>
    <dbReference type="NCBI Taxonomy" id="280406"/>
    <lineage>
        <taxon>Eukaryota</taxon>
        <taxon>Metazoa</taxon>
        <taxon>Ecdysozoa</taxon>
        <taxon>Arthropoda</taxon>
        <taxon>Chelicerata</taxon>
        <taxon>Arachnida</taxon>
        <taxon>Araneae</taxon>
        <taxon>Araneomorphae</taxon>
        <taxon>Entelegynae</taxon>
        <taxon>Araneoidea</taxon>
        <taxon>Araneidae</taxon>
        <taxon>Larinioides</taxon>
    </lineage>
</organism>
<evidence type="ECO:0000313" key="2">
    <source>
        <dbReference type="EMBL" id="CAL1297914.1"/>
    </source>
</evidence>
<dbReference type="AlphaFoldDB" id="A0AAV2BQK3"/>
<comment type="caution">
    <text evidence="2">The sequence shown here is derived from an EMBL/GenBank/DDBJ whole genome shotgun (WGS) entry which is preliminary data.</text>
</comment>